<comment type="caution">
    <text evidence="2">The sequence shown here is derived from an EMBL/GenBank/DDBJ whole genome shotgun (WGS) entry which is preliminary data.</text>
</comment>
<feature type="compositionally biased region" description="Low complexity" evidence="1">
    <location>
        <begin position="180"/>
        <end position="198"/>
    </location>
</feature>
<protein>
    <recommendedName>
        <fullName evidence="4">BEN domain-containing protein</fullName>
    </recommendedName>
</protein>
<evidence type="ECO:0000256" key="1">
    <source>
        <dbReference type="SAM" id="MobiDB-lite"/>
    </source>
</evidence>
<name>A0A9D4G1H5_DREPO</name>
<dbReference type="AlphaFoldDB" id="A0A9D4G1H5"/>
<keyword evidence="3" id="KW-1185">Reference proteome</keyword>
<accession>A0A9D4G1H5</accession>
<feature type="compositionally biased region" description="Polar residues" evidence="1">
    <location>
        <begin position="52"/>
        <end position="64"/>
    </location>
</feature>
<evidence type="ECO:0000313" key="2">
    <source>
        <dbReference type="EMBL" id="KAH3806895.1"/>
    </source>
</evidence>
<gene>
    <name evidence="2" type="ORF">DPMN_135223</name>
</gene>
<proteinExistence type="predicted"/>
<feature type="compositionally biased region" description="Polar residues" evidence="1">
    <location>
        <begin position="115"/>
        <end position="130"/>
    </location>
</feature>
<evidence type="ECO:0008006" key="4">
    <source>
        <dbReference type="Google" id="ProtNLM"/>
    </source>
</evidence>
<evidence type="ECO:0000313" key="3">
    <source>
        <dbReference type="Proteomes" id="UP000828390"/>
    </source>
</evidence>
<dbReference type="OrthoDB" id="6075236at2759"/>
<reference evidence="2" key="1">
    <citation type="journal article" date="2019" name="bioRxiv">
        <title>The Genome of the Zebra Mussel, Dreissena polymorpha: A Resource for Invasive Species Research.</title>
        <authorList>
            <person name="McCartney M.A."/>
            <person name="Auch B."/>
            <person name="Kono T."/>
            <person name="Mallez S."/>
            <person name="Zhang Y."/>
            <person name="Obille A."/>
            <person name="Becker A."/>
            <person name="Abrahante J.E."/>
            <person name="Garbe J."/>
            <person name="Badalamenti J.P."/>
            <person name="Herman A."/>
            <person name="Mangelson H."/>
            <person name="Liachko I."/>
            <person name="Sullivan S."/>
            <person name="Sone E.D."/>
            <person name="Koren S."/>
            <person name="Silverstein K.A.T."/>
            <person name="Beckman K.B."/>
            <person name="Gohl D.M."/>
        </authorList>
    </citation>
    <scope>NUCLEOTIDE SEQUENCE</scope>
    <source>
        <strain evidence="2">Duluth1</strain>
        <tissue evidence="2">Whole animal</tissue>
    </source>
</reference>
<organism evidence="2 3">
    <name type="scientific">Dreissena polymorpha</name>
    <name type="common">Zebra mussel</name>
    <name type="synonym">Mytilus polymorpha</name>
    <dbReference type="NCBI Taxonomy" id="45954"/>
    <lineage>
        <taxon>Eukaryota</taxon>
        <taxon>Metazoa</taxon>
        <taxon>Spiralia</taxon>
        <taxon>Lophotrochozoa</taxon>
        <taxon>Mollusca</taxon>
        <taxon>Bivalvia</taxon>
        <taxon>Autobranchia</taxon>
        <taxon>Heteroconchia</taxon>
        <taxon>Euheterodonta</taxon>
        <taxon>Imparidentia</taxon>
        <taxon>Neoheterodontei</taxon>
        <taxon>Myida</taxon>
        <taxon>Dreissenoidea</taxon>
        <taxon>Dreissenidae</taxon>
        <taxon>Dreissena</taxon>
    </lineage>
</organism>
<feature type="compositionally biased region" description="Polar residues" evidence="1">
    <location>
        <begin position="149"/>
        <end position="161"/>
    </location>
</feature>
<sequence length="322" mass="35589">MEAERDDRATFLSQLEDTNMDDVQCIDSPGRMIQAISTPVLHTMERAVSIPLPSQSEGYTSGSDVSEMAHSKPQTQRHQAEPQMLPTIVPPSTGPLEKLMPPQNQKRQSPRKQPILTSRVESTHNLSMEQETPGHQAMLPMYFPPSTGLLETSMSSQVQSRRSPRKHSISTSNLGPTDNLSMPSPHSSPQQASLASSSDVTEKVKLFPHVDIYVERKVLRKVCASAAKKGVKGGYYLMYGLLDQVFTLHELANSRGTGVGKPRPGDEHKPVLDQGKLDILRDFVIGWGRKNAGGVTFPLADLNNAVTERNSYARKQLKKRVE</sequence>
<reference evidence="2" key="2">
    <citation type="submission" date="2020-11" db="EMBL/GenBank/DDBJ databases">
        <authorList>
            <person name="McCartney M.A."/>
            <person name="Auch B."/>
            <person name="Kono T."/>
            <person name="Mallez S."/>
            <person name="Becker A."/>
            <person name="Gohl D.M."/>
            <person name="Silverstein K.A.T."/>
            <person name="Koren S."/>
            <person name="Bechman K.B."/>
            <person name="Herman A."/>
            <person name="Abrahante J.E."/>
            <person name="Garbe J."/>
        </authorList>
    </citation>
    <scope>NUCLEOTIDE SEQUENCE</scope>
    <source>
        <strain evidence="2">Duluth1</strain>
        <tissue evidence="2">Whole animal</tissue>
    </source>
</reference>
<feature type="region of interest" description="Disordered" evidence="1">
    <location>
        <begin position="51"/>
        <end position="199"/>
    </location>
</feature>
<feature type="compositionally biased region" description="Polar residues" evidence="1">
    <location>
        <begin position="169"/>
        <end position="179"/>
    </location>
</feature>
<dbReference type="Proteomes" id="UP000828390">
    <property type="component" value="Unassembled WGS sequence"/>
</dbReference>
<dbReference type="EMBL" id="JAIWYP010000006">
    <property type="protein sequence ID" value="KAH3806895.1"/>
    <property type="molecule type" value="Genomic_DNA"/>
</dbReference>